<evidence type="ECO:0000313" key="8">
    <source>
        <dbReference type="Proteomes" id="UP000178794"/>
    </source>
</evidence>
<feature type="transmembrane region" description="Helical" evidence="6">
    <location>
        <begin position="68"/>
        <end position="87"/>
    </location>
</feature>
<feature type="transmembrane region" description="Helical" evidence="6">
    <location>
        <begin position="147"/>
        <end position="163"/>
    </location>
</feature>
<keyword evidence="4 6" id="KW-1133">Transmembrane helix</keyword>
<feature type="transmembrane region" description="Helical" evidence="6">
    <location>
        <begin position="341"/>
        <end position="359"/>
    </location>
</feature>
<name>A0A1F6DCL6_9BACT</name>
<dbReference type="Proteomes" id="UP000178794">
    <property type="component" value="Unassembled WGS sequence"/>
</dbReference>
<feature type="transmembrane region" description="Helical" evidence="6">
    <location>
        <begin position="169"/>
        <end position="195"/>
    </location>
</feature>
<feature type="transmembrane region" description="Helical" evidence="6">
    <location>
        <begin position="255"/>
        <end position="275"/>
    </location>
</feature>
<evidence type="ECO:0000256" key="1">
    <source>
        <dbReference type="ARBA" id="ARBA00004141"/>
    </source>
</evidence>
<dbReference type="Pfam" id="PF00953">
    <property type="entry name" value="Glycos_transf_4"/>
    <property type="match status" value="1"/>
</dbReference>
<dbReference type="GO" id="GO:0044038">
    <property type="term" value="P:cell wall macromolecule biosynthetic process"/>
    <property type="evidence" value="ECO:0007669"/>
    <property type="project" value="TreeGrafter"/>
</dbReference>
<dbReference type="STRING" id="1798492.A3C89_01575"/>
<evidence type="ECO:0000256" key="5">
    <source>
        <dbReference type="ARBA" id="ARBA00023136"/>
    </source>
</evidence>
<keyword evidence="3 6" id="KW-0812">Transmembrane</keyword>
<dbReference type="EMBL" id="MFLF01000020">
    <property type="protein sequence ID" value="OGG59080.1"/>
    <property type="molecule type" value="Genomic_DNA"/>
</dbReference>
<sequence length="360" mass="38289">MEYAIMKLLAISALTFTAAMAVTPLVTHFLYEHKMWKKKAGKEGGYGGGGTPLFNELHKDADTGTPRMGGVVIWLGLLIALGFIVLGQLLAPQSLLADLNFVSRSQTWIPLAAFFIGALVGFIDDYSIVKGSGTHFADAGLSLKTRLGIVLALAGAIGWWFYAKLGVSAISFFGITTIPLGVGFIAFFMLVVAAVYASGIIDGIDGLSGGVFLFIFAAYTGIALMQGQTDIAMFCAAIVGGLLAFLWFNIPPARFYMTETGIMALTLALATVAFLTDDLVGGVGISLLPIIGGLLVVTVASNIIQVLSKKLRGGKKVFLIAPLHHHFEALGWPRPKIVMRYWIIGFVLASLGVLVALTLR</sequence>
<feature type="transmembrane region" description="Helical" evidence="6">
    <location>
        <begin position="6"/>
        <end position="31"/>
    </location>
</feature>
<dbReference type="GO" id="GO:0071555">
    <property type="term" value="P:cell wall organization"/>
    <property type="evidence" value="ECO:0007669"/>
    <property type="project" value="TreeGrafter"/>
</dbReference>
<evidence type="ECO:0000313" key="7">
    <source>
        <dbReference type="EMBL" id="OGG59080.1"/>
    </source>
</evidence>
<comment type="caution">
    <text evidence="7">The sequence shown here is derived from an EMBL/GenBank/DDBJ whole genome shotgun (WGS) entry which is preliminary data.</text>
</comment>
<keyword evidence="2" id="KW-0808">Transferase</keyword>
<evidence type="ECO:0000256" key="3">
    <source>
        <dbReference type="ARBA" id="ARBA00022692"/>
    </source>
</evidence>
<evidence type="ECO:0000256" key="6">
    <source>
        <dbReference type="SAM" id="Phobius"/>
    </source>
</evidence>
<evidence type="ECO:0000256" key="4">
    <source>
        <dbReference type="ARBA" id="ARBA00022989"/>
    </source>
</evidence>
<accession>A0A1F6DCL6</accession>
<feature type="transmembrane region" description="Helical" evidence="6">
    <location>
        <begin position="231"/>
        <end position="248"/>
    </location>
</feature>
<organism evidence="7 8">
    <name type="scientific">Candidatus Kaiserbacteria bacterium RIFCSPHIGHO2_02_FULL_50_50</name>
    <dbReference type="NCBI Taxonomy" id="1798492"/>
    <lineage>
        <taxon>Bacteria</taxon>
        <taxon>Candidatus Kaiseribacteriota</taxon>
    </lineage>
</organism>
<evidence type="ECO:0000256" key="2">
    <source>
        <dbReference type="ARBA" id="ARBA00022679"/>
    </source>
</evidence>
<proteinExistence type="predicted"/>
<feature type="transmembrane region" description="Helical" evidence="6">
    <location>
        <begin position="107"/>
        <end position="126"/>
    </location>
</feature>
<feature type="transmembrane region" description="Helical" evidence="6">
    <location>
        <begin position="207"/>
        <end position="225"/>
    </location>
</feature>
<dbReference type="GO" id="GO:0005886">
    <property type="term" value="C:plasma membrane"/>
    <property type="evidence" value="ECO:0007669"/>
    <property type="project" value="TreeGrafter"/>
</dbReference>
<protein>
    <recommendedName>
        <fullName evidence="9">Phospho-N-acetylmuramoyl-pentapeptide-transferase</fullName>
    </recommendedName>
</protein>
<dbReference type="GO" id="GO:0016780">
    <property type="term" value="F:phosphotransferase activity, for other substituted phosphate groups"/>
    <property type="evidence" value="ECO:0007669"/>
    <property type="project" value="InterPro"/>
</dbReference>
<gene>
    <name evidence="7" type="ORF">A3C89_01575</name>
</gene>
<keyword evidence="5 6" id="KW-0472">Membrane</keyword>
<dbReference type="PANTHER" id="PTHR22926:SF5">
    <property type="entry name" value="PHOSPHO-N-ACETYLMURAMOYL-PENTAPEPTIDE-TRANSFERASE HOMOLOG"/>
    <property type="match status" value="1"/>
</dbReference>
<dbReference type="InterPro" id="IPR000715">
    <property type="entry name" value="Glycosyl_transferase_4"/>
</dbReference>
<dbReference type="AlphaFoldDB" id="A0A1F6DCL6"/>
<evidence type="ECO:0008006" key="9">
    <source>
        <dbReference type="Google" id="ProtNLM"/>
    </source>
</evidence>
<dbReference type="PANTHER" id="PTHR22926">
    <property type="entry name" value="PHOSPHO-N-ACETYLMURAMOYL-PENTAPEPTIDE-TRANSFERASE"/>
    <property type="match status" value="1"/>
</dbReference>
<feature type="transmembrane region" description="Helical" evidence="6">
    <location>
        <begin position="287"/>
        <end position="307"/>
    </location>
</feature>
<comment type="subcellular location">
    <subcellularLocation>
        <location evidence="1">Membrane</location>
        <topology evidence="1">Multi-pass membrane protein</topology>
    </subcellularLocation>
</comment>
<reference evidence="7 8" key="1">
    <citation type="journal article" date="2016" name="Nat. Commun.">
        <title>Thousands of microbial genomes shed light on interconnected biogeochemical processes in an aquifer system.</title>
        <authorList>
            <person name="Anantharaman K."/>
            <person name="Brown C.T."/>
            <person name="Hug L.A."/>
            <person name="Sharon I."/>
            <person name="Castelle C.J."/>
            <person name="Probst A.J."/>
            <person name="Thomas B.C."/>
            <person name="Singh A."/>
            <person name="Wilkins M.J."/>
            <person name="Karaoz U."/>
            <person name="Brodie E.L."/>
            <person name="Williams K.H."/>
            <person name="Hubbard S.S."/>
            <person name="Banfield J.F."/>
        </authorList>
    </citation>
    <scope>NUCLEOTIDE SEQUENCE [LARGE SCALE GENOMIC DNA]</scope>
</reference>